<comment type="caution">
    <text evidence="1">The sequence shown here is derived from an EMBL/GenBank/DDBJ whole genome shotgun (WGS) entry which is preliminary data.</text>
</comment>
<sequence>MLRFILIALVTIELVLLSGFLPAKASSPSQAMATYTWGYPYVGSTQLVCKQIEAKPTDSAVPQKDKQQIKMQSTLVSDRFCSHLAKPSTF</sequence>
<protein>
    <submittedName>
        <fullName evidence="1">Uncharacterized protein</fullName>
    </submittedName>
</protein>
<dbReference type="STRING" id="1781255.BH720_12915"/>
<dbReference type="OrthoDB" id="461676at2"/>
<evidence type="ECO:0000313" key="1">
    <source>
        <dbReference type="EMBL" id="OEJ74773.1"/>
    </source>
</evidence>
<name>A0A1E5QK98_9CYAN</name>
<dbReference type="AlphaFoldDB" id="A0A1E5QK98"/>
<dbReference type="RefSeq" id="WP_069967626.1">
    <property type="nucleotide sequence ID" value="NZ_CM124774.1"/>
</dbReference>
<accession>A0A1E5QK98</accession>
<reference evidence="1" key="1">
    <citation type="submission" date="2016-09" db="EMBL/GenBank/DDBJ databases">
        <title>Draft genome of thermotolerant cyanobacterium Desertifilum sp. strain IPPAS B-1220.</title>
        <authorList>
            <person name="Sinetova M.A."/>
            <person name="Bolakhan K."/>
            <person name="Zayadan B.K."/>
            <person name="Mironov K.S."/>
            <person name="Ustinova V."/>
            <person name="Kupriyanova E.V."/>
            <person name="Sidorov R.A."/>
            <person name="Skrypnik A.N."/>
            <person name="Gogoleva N.E."/>
            <person name="Gogolev Y.V."/>
            <person name="Los D.A."/>
        </authorList>
    </citation>
    <scope>NUCLEOTIDE SEQUENCE [LARGE SCALE GENOMIC DNA]</scope>
    <source>
        <strain evidence="1">IPPAS B-1220</strain>
    </source>
</reference>
<organism evidence="1">
    <name type="scientific">Desertifilum tharense IPPAS B-1220</name>
    <dbReference type="NCBI Taxonomy" id="1781255"/>
    <lineage>
        <taxon>Bacteria</taxon>
        <taxon>Bacillati</taxon>
        <taxon>Cyanobacteriota</taxon>
        <taxon>Cyanophyceae</taxon>
        <taxon>Desertifilales</taxon>
        <taxon>Desertifilaceae</taxon>
        <taxon>Desertifilum</taxon>
    </lineage>
</organism>
<dbReference type="EMBL" id="MJGC01000061">
    <property type="protein sequence ID" value="OEJ74773.1"/>
    <property type="molecule type" value="Genomic_DNA"/>
</dbReference>
<proteinExistence type="predicted"/>
<gene>
    <name evidence="1" type="ORF">BH720_12915</name>
</gene>